<keyword evidence="5" id="KW-1185">Reference proteome</keyword>
<dbReference type="SUPFAM" id="SSF47090">
    <property type="entry name" value="PGBD-like"/>
    <property type="match status" value="1"/>
</dbReference>
<keyword evidence="2" id="KW-0175">Coiled coil</keyword>
<evidence type="ECO:0000259" key="3">
    <source>
        <dbReference type="Pfam" id="PF01471"/>
    </source>
</evidence>
<name>A0ABQ4GBZ8_9ACTN</name>
<dbReference type="Proteomes" id="UP000603904">
    <property type="component" value="Unassembled WGS sequence"/>
</dbReference>
<evidence type="ECO:0000256" key="2">
    <source>
        <dbReference type="ARBA" id="ARBA00023054"/>
    </source>
</evidence>
<evidence type="ECO:0000313" key="4">
    <source>
        <dbReference type="EMBL" id="GIH44575.1"/>
    </source>
</evidence>
<comment type="subcellular location">
    <subcellularLocation>
        <location evidence="1">Cell envelope</location>
    </subcellularLocation>
</comment>
<dbReference type="InterPro" id="IPR050465">
    <property type="entry name" value="UPF0194_transport"/>
</dbReference>
<dbReference type="PANTHER" id="PTHR32347">
    <property type="entry name" value="EFFLUX SYSTEM COMPONENT YKNX-RELATED"/>
    <property type="match status" value="1"/>
</dbReference>
<feature type="domain" description="Peptidoglycan binding-like" evidence="3">
    <location>
        <begin position="116"/>
        <end position="168"/>
    </location>
</feature>
<evidence type="ECO:0000313" key="5">
    <source>
        <dbReference type="Proteomes" id="UP000603904"/>
    </source>
</evidence>
<dbReference type="EMBL" id="BOOC01000063">
    <property type="protein sequence ID" value="GIH44575.1"/>
    <property type="molecule type" value="Genomic_DNA"/>
</dbReference>
<dbReference type="Pfam" id="PF01471">
    <property type="entry name" value="PG_binding_1"/>
    <property type="match status" value="1"/>
</dbReference>
<comment type="caution">
    <text evidence="4">The sequence shown here is derived from an EMBL/GenBank/DDBJ whole genome shotgun (WGS) entry which is preliminary data.</text>
</comment>
<gene>
    <name evidence="4" type="ORF">Mco01_75750</name>
</gene>
<dbReference type="InterPro" id="IPR036366">
    <property type="entry name" value="PGBDSf"/>
</dbReference>
<organism evidence="4 5">
    <name type="scientific">Microbispora corallina</name>
    <dbReference type="NCBI Taxonomy" id="83302"/>
    <lineage>
        <taxon>Bacteria</taxon>
        <taxon>Bacillati</taxon>
        <taxon>Actinomycetota</taxon>
        <taxon>Actinomycetes</taxon>
        <taxon>Streptosporangiales</taxon>
        <taxon>Streptosporangiaceae</taxon>
        <taxon>Microbispora</taxon>
    </lineage>
</organism>
<dbReference type="Gene3D" id="1.10.101.10">
    <property type="entry name" value="PGBD-like superfamily/PGBD"/>
    <property type="match status" value="1"/>
</dbReference>
<evidence type="ECO:0000256" key="1">
    <source>
        <dbReference type="ARBA" id="ARBA00004196"/>
    </source>
</evidence>
<accession>A0ABQ4GBZ8</accession>
<reference evidence="4 5" key="1">
    <citation type="submission" date="2021-01" db="EMBL/GenBank/DDBJ databases">
        <title>Whole genome shotgun sequence of Microbispora corallina NBRC 16416.</title>
        <authorList>
            <person name="Komaki H."/>
            <person name="Tamura T."/>
        </authorList>
    </citation>
    <scope>NUCLEOTIDE SEQUENCE [LARGE SCALE GENOMIC DNA]</scope>
    <source>
        <strain evidence="4 5">NBRC 16416</strain>
    </source>
</reference>
<dbReference type="InterPro" id="IPR002477">
    <property type="entry name" value="Peptidoglycan-bd-like"/>
</dbReference>
<dbReference type="Gene3D" id="2.40.420.20">
    <property type="match status" value="1"/>
</dbReference>
<dbReference type="InterPro" id="IPR036365">
    <property type="entry name" value="PGBD-like_sf"/>
</dbReference>
<proteinExistence type="predicted"/>
<sequence>MFAAGGVLAVAAAWTALVVVGDRTGGTPAPAAASVPATATVERRDLVDTKTVDGALTYSGERRVSTGAAGTVTWAPAEGAVIRRGRALLRVDRRPVVLMYGKLPLYRELHEGVSDGPDVEQLERNLKALGYGDYMTVDDHFSYATYLAVKEWQDDRGLPETGRVDASQVVFLPGVARVTEAKVEVGDRAAPGAQVLTVTGIRRLVHVDLDTADLDLARRGAKVTVELPGGERVKGRITSVGSVAQASQDPNDDTSTVDVDITLGKTPKTGLDQAPVEVEMESERHRNVLAVPVEALLALREGGFGVEVVEGGSTRIVAVETGAFGGGMVEITGAGLSEGMKVGVPAS</sequence>
<protein>
    <submittedName>
        <fullName evidence="4">Peptidoglycan-binding protein</fullName>
    </submittedName>
</protein>